<organism evidence="15 16">
    <name type="scientific">Marinobacter mobilis</name>
    <dbReference type="NCBI Taxonomy" id="488533"/>
    <lineage>
        <taxon>Bacteria</taxon>
        <taxon>Pseudomonadati</taxon>
        <taxon>Pseudomonadota</taxon>
        <taxon>Gammaproteobacteria</taxon>
        <taxon>Pseudomonadales</taxon>
        <taxon>Marinobacteraceae</taxon>
        <taxon>Marinobacter</taxon>
    </lineage>
</organism>
<dbReference type="PROSITE" id="PS50112">
    <property type="entry name" value="PAS"/>
    <property type="match status" value="3"/>
</dbReference>
<sequence>MPQSKQLFLSALLPLGAVLVLSVIALVGAGSESTVQMLMALNTLVAVVGLFFSTLAVRSLIGQLGAEPGDLKLAAEALANNDYARVSAAGAERGTLMAYLGTLRDRLAKSDEDSEFTTRISQAIDRADTNIMIADADRNVVYMNASVVQMLRNAEGDIRKDLPSFSVDTVLNGSIDRFHKNPAHQMKMLEQLTDTYRTQIKLGDTTFSLIANPIFGDDGRRLGTVVEWKDLTLELKADELAVFNTRIRQAINGASTNIMIADTDRKVVYMNAAVADMLRHSQSEIRRDLPDFDVDDVLNGSIDRFHKNPAHQIKMLDELRDTYRTEIKLGNTTFGLIASPIFSETGERLGTVVEWKDRTLEVKAEELAVFNSRIRQAINGASTNIMIADTDRNVVYMNAAVADMLRNSQSEIRRDLPNFDVDTVLNNSIDRFHKNPAHQMKLLAELKDTYRAEITLGATTFGLIANPIFSEEGERLGTVVEWKDRTQEIAAEQAAVYNTRIRQAVDNSSNNIMIADENRNVVYMNKAVEDMLRNAQDQIRKDLPQFNIDDVLNGSIDRFHKNPSHQMNLLSHLQSTHRGQIRLGANTFGLIANPIFGANNDRLGTVVEWLDRTEELKAASDVTNLVTAASAGDFTLRIPVEGKEGFFLDMATGLNQLMETSDRGLNDIARVLGAIAEGDLTERVTEDYQGTFLELKNFCNRTTENLTRMIGEIRMASETILSASGEIASGNADLSSRTEQQASSLEETASSIEELTSTVRTNTDNAKQANVLAEQATDVASDGGDLIRQVVTNMESINQSAQKINDIIGVIDGIAFQTNILALNAAVEAARAGEQGRGFAVVASEVRTLAQRSADAAKDIKQLISDSVAKIEGGNALVNKSGETMDEIVTAIKRVNDIMSEIAAASVEQASGIEEVNTAVGQMDEMTQQNAALVEEAAAAAESLQSQAGQLQQNVSVFRLDDSMAAHTASAPALTPSPAPRPAKAAADVRKPRNSQPTTPPEGDAEDDWESF</sequence>
<dbReference type="Pfam" id="PF00015">
    <property type="entry name" value="MCPsignal"/>
    <property type="match status" value="1"/>
</dbReference>
<evidence type="ECO:0000313" key="15">
    <source>
        <dbReference type="EMBL" id="SDW34298.1"/>
    </source>
</evidence>
<dbReference type="InterPro" id="IPR000014">
    <property type="entry name" value="PAS"/>
</dbReference>
<evidence type="ECO:0000259" key="13">
    <source>
        <dbReference type="PROSITE" id="PS50112"/>
    </source>
</evidence>
<feature type="domain" description="PAS" evidence="13">
    <location>
        <begin position="497"/>
        <end position="539"/>
    </location>
</feature>
<dbReference type="InterPro" id="IPR004090">
    <property type="entry name" value="Chemotax_Me-accpt_rcpt"/>
</dbReference>
<dbReference type="GO" id="GO:0004888">
    <property type="term" value="F:transmembrane signaling receptor activity"/>
    <property type="evidence" value="ECO:0007669"/>
    <property type="project" value="InterPro"/>
</dbReference>
<dbReference type="EMBL" id="FNNE01000002">
    <property type="protein sequence ID" value="SDW34298.1"/>
    <property type="molecule type" value="Genomic_DNA"/>
</dbReference>
<keyword evidence="2" id="KW-0488">Methylation</keyword>
<dbReference type="Gene3D" id="1.10.287.950">
    <property type="entry name" value="Methyl-accepting chemotaxis protein"/>
    <property type="match status" value="1"/>
</dbReference>
<feature type="domain" description="PAS" evidence="13">
    <location>
        <begin position="370"/>
        <end position="412"/>
    </location>
</feature>
<evidence type="ECO:0000259" key="14">
    <source>
        <dbReference type="PROSITE" id="PS50885"/>
    </source>
</evidence>
<evidence type="ECO:0000256" key="4">
    <source>
        <dbReference type="ARBA" id="ARBA00022989"/>
    </source>
</evidence>
<dbReference type="SMART" id="SM00283">
    <property type="entry name" value="MA"/>
    <property type="match status" value="1"/>
</dbReference>
<name>A0A1H2SRU5_9GAMM</name>
<dbReference type="GO" id="GO:0005886">
    <property type="term" value="C:plasma membrane"/>
    <property type="evidence" value="ECO:0007669"/>
    <property type="project" value="TreeGrafter"/>
</dbReference>
<dbReference type="SMART" id="SM00091">
    <property type="entry name" value="PAS"/>
    <property type="match status" value="4"/>
</dbReference>
<proteinExistence type="inferred from homology"/>
<evidence type="ECO:0000256" key="10">
    <source>
        <dbReference type="SAM" id="MobiDB-lite"/>
    </source>
</evidence>
<feature type="transmembrane region" description="Helical" evidence="11">
    <location>
        <begin position="7"/>
        <end position="29"/>
    </location>
</feature>
<dbReference type="PANTHER" id="PTHR43531">
    <property type="entry name" value="PROTEIN ICFG"/>
    <property type="match status" value="1"/>
</dbReference>
<evidence type="ECO:0000256" key="7">
    <source>
        <dbReference type="ARBA" id="ARBA00029447"/>
    </source>
</evidence>
<evidence type="ECO:0000256" key="9">
    <source>
        <dbReference type="SAM" id="Coils"/>
    </source>
</evidence>
<evidence type="ECO:0000256" key="11">
    <source>
        <dbReference type="SAM" id="Phobius"/>
    </source>
</evidence>
<dbReference type="RefSeq" id="WP_217634530.1">
    <property type="nucleotide sequence ID" value="NZ_FNNE01000002.1"/>
</dbReference>
<evidence type="ECO:0000256" key="3">
    <source>
        <dbReference type="ARBA" id="ARBA00022692"/>
    </source>
</evidence>
<comment type="subcellular location">
    <subcellularLocation>
        <location evidence="1">Membrane</location>
        <topology evidence="1">Multi-pass membrane protein</topology>
    </subcellularLocation>
</comment>
<dbReference type="InterPro" id="IPR035965">
    <property type="entry name" value="PAS-like_dom_sf"/>
</dbReference>
<evidence type="ECO:0000256" key="1">
    <source>
        <dbReference type="ARBA" id="ARBA00004141"/>
    </source>
</evidence>
<reference evidence="15 16" key="1">
    <citation type="submission" date="2016-10" db="EMBL/GenBank/DDBJ databases">
        <authorList>
            <person name="de Groot N.N."/>
        </authorList>
    </citation>
    <scope>NUCLEOTIDE SEQUENCE [LARGE SCALE GENOMIC DNA]</scope>
    <source>
        <strain evidence="15 16">CGMCC 1.7059</strain>
    </source>
</reference>
<dbReference type="PANTHER" id="PTHR43531:SF14">
    <property type="entry name" value="METHYL-ACCEPTING CHEMOTAXIS PROTEIN I-RELATED"/>
    <property type="match status" value="1"/>
</dbReference>
<dbReference type="PRINTS" id="PR00260">
    <property type="entry name" value="CHEMTRNSDUCR"/>
</dbReference>
<keyword evidence="3 11" id="KW-0812">Transmembrane</keyword>
<keyword evidence="6 8" id="KW-0807">Transducer</keyword>
<feature type="region of interest" description="Disordered" evidence="10">
    <location>
        <begin position="967"/>
        <end position="1012"/>
    </location>
</feature>
<feature type="coiled-coil region" evidence="9">
    <location>
        <begin position="923"/>
        <end position="954"/>
    </location>
</feature>
<dbReference type="SUPFAM" id="SSF58104">
    <property type="entry name" value="Methyl-accepting chemotaxis protein (MCP) signaling domain"/>
    <property type="match status" value="1"/>
</dbReference>
<feature type="domain" description="HAMP" evidence="14">
    <location>
        <begin position="659"/>
        <end position="711"/>
    </location>
</feature>
<dbReference type="GO" id="GO:0006935">
    <property type="term" value="P:chemotaxis"/>
    <property type="evidence" value="ECO:0007669"/>
    <property type="project" value="InterPro"/>
</dbReference>
<keyword evidence="5 11" id="KW-0472">Membrane</keyword>
<evidence type="ECO:0000313" key="16">
    <source>
        <dbReference type="Proteomes" id="UP000199675"/>
    </source>
</evidence>
<keyword evidence="4 11" id="KW-1133">Transmembrane helix</keyword>
<protein>
    <submittedName>
        <fullName evidence="15">Methyl-accepting chemotaxis protein</fullName>
    </submittedName>
</protein>
<dbReference type="STRING" id="488533.SAMN04487960_102213"/>
<keyword evidence="9" id="KW-0175">Coiled coil</keyword>
<keyword evidence="16" id="KW-1185">Reference proteome</keyword>
<dbReference type="InterPro" id="IPR051310">
    <property type="entry name" value="MCP_chemotaxis"/>
</dbReference>
<dbReference type="FunFam" id="1.10.287.950:FF:000001">
    <property type="entry name" value="Methyl-accepting chemotaxis sensory transducer"/>
    <property type="match status" value="1"/>
</dbReference>
<dbReference type="Pfam" id="PF18947">
    <property type="entry name" value="HAMP_2"/>
    <property type="match status" value="1"/>
</dbReference>
<evidence type="ECO:0000259" key="12">
    <source>
        <dbReference type="PROSITE" id="PS50111"/>
    </source>
</evidence>
<dbReference type="InterPro" id="IPR003660">
    <property type="entry name" value="HAMP_dom"/>
</dbReference>
<dbReference type="InterPro" id="IPR004089">
    <property type="entry name" value="MCPsignal_dom"/>
</dbReference>
<gene>
    <name evidence="15" type="ORF">SAMN04487960_102213</name>
</gene>
<evidence type="ECO:0000256" key="6">
    <source>
        <dbReference type="ARBA" id="ARBA00023224"/>
    </source>
</evidence>
<feature type="domain" description="Methyl-accepting transducer" evidence="12">
    <location>
        <begin position="716"/>
        <end position="945"/>
    </location>
</feature>
<dbReference type="Pfam" id="PF13188">
    <property type="entry name" value="PAS_8"/>
    <property type="match status" value="4"/>
</dbReference>
<dbReference type="SUPFAM" id="SSF55785">
    <property type="entry name" value="PYP-like sensor domain (PAS domain)"/>
    <property type="match status" value="1"/>
</dbReference>
<dbReference type="GO" id="GO:0007165">
    <property type="term" value="P:signal transduction"/>
    <property type="evidence" value="ECO:0007669"/>
    <property type="project" value="UniProtKB-KW"/>
</dbReference>
<dbReference type="FunFam" id="3.30.450.20:FF:000075">
    <property type="entry name" value="Methyl-accepting chemotaxis protein"/>
    <property type="match status" value="3"/>
</dbReference>
<dbReference type="CDD" id="cd11386">
    <property type="entry name" value="MCP_signal"/>
    <property type="match status" value="1"/>
</dbReference>
<dbReference type="Gene3D" id="3.30.450.20">
    <property type="entry name" value="PAS domain"/>
    <property type="match status" value="4"/>
</dbReference>
<feature type="compositionally biased region" description="Acidic residues" evidence="10">
    <location>
        <begin position="1003"/>
        <end position="1012"/>
    </location>
</feature>
<feature type="domain" description="PAS" evidence="13">
    <location>
        <begin position="243"/>
        <end position="285"/>
    </location>
</feature>
<evidence type="ECO:0000256" key="8">
    <source>
        <dbReference type="PROSITE-ProRule" id="PRU00284"/>
    </source>
</evidence>
<dbReference type="AlphaFoldDB" id="A0A1H2SRU5"/>
<evidence type="ECO:0000256" key="5">
    <source>
        <dbReference type="ARBA" id="ARBA00023136"/>
    </source>
</evidence>
<evidence type="ECO:0000256" key="2">
    <source>
        <dbReference type="ARBA" id="ARBA00022481"/>
    </source>
</evidence>
<dbReference type="PROSITE" id="PS50111">
    <property type="entry name" value="CHEMOTAXIS_TRANSDUC_2"/>
    <property type="match status" value="1"/>
</dbReference>
<accession>A0A1H2SRU5</accession>
<dbReference type="PROSITE" id="PS50885">
    <property type="entry name" value="HAMP"/>
    <property type="match status" value="1"/>
</dbReference>
<dbReference type="Proteomes" id="UP000199675">
    <property type="component" value="Unassembled WGS sequence"/>
</dbReference>
<comment type="similarity">
    <text evidence="7">Belongs to the methyl-accepting chemotaxis (MCP) protein family.</text>
</comment>